<dbReference type="SUPFAM" id="SSF140931">
    <property type="entry name" value="Fic-like"/>
    <property type="match status" value="1"/>
</dbReference>
<dbReference type="Pfam" id="PF02661">
    <property type="entry name" value="Fic"/>
    <property type="match status" value="1"/>
</dbReference>
<dbReference type="InterPro" id="IPR036597">
    <property type="entry name" value="Fido-like_dom_sf"/>
</dbReference>
<dbReference type="GO" id="GO:0016301">
    <property type="term" value="F:kinase activity"/>
    <property type="evidence" value="ECO:0007669"/>
    <property type="project" value="InterPro"/>
</dbReference>
<dbReference type="EMBL" id="CAEZVJ010000050">
    <property type="protein sequence ID" value="CAB4627898.1"/>
    <property type="molecule type" value="Genomic_DNA"/>
</dbReference>
<gene>
    <name evidence="2" type="ORF">UFOPK1961_00568</name>
</gene>
<dbReference type="PROSITE" id="PS51459">
    <property type="entry name" value="FIDO"/>
    <property type="match status" value="1"/>
</dbReference>
<sequence length="122" mass="13647">MTRYVSLEGFVVELETIGFHVRDLGLVHSALERPATTLMGADAYSTIDAKAAAQTESLARNHPFMDGNKRSAWIALNHFLRINGYLLFATQDDAFTYIQSVATGQFTLEESAAWIEAHRREI</sequence>
<dbReference type="PANTHER" id="PTHR39426">
    <property type="entry name" value="HOMOLOGY TO DEATH-ON-CURING PROTEIN OF PHAGE P1"/>
    <property type="match status" value="1"/>
</dbReference>
<dbReference type="PANTHER" id="PTHR39426:SF1">
    <property type="entry name" value="HOMOLOGY TO DEATH-ON-CURING PROTEIN OF PHAGE P1"/>
    <property type="match status" value="1"/>
</dbReference>
<evidence type="ECO:0000313" key="2">
    <source>
        <dbReference type="EMBL" id="CAB4627898.1"/>
    </source>
</evidence>
<name>A0A6J6ITY8_9ZZZZ</name>
<dbReference type="NCBIfam" id="TIGR01550">
    <property type="entry name" value="DOC_P1"/>
    <property type="match status" value="1"/>
</dbReference>
<dbReference type="InterPro" id="IPR006440">
    <property type="entry name" value="Doc"/>
</dbReference>
<organism evidence="2">
    <name type="scientific">freshwater metagenome</name>
    <dbReference type="NCBI Taxonomy" id="449393"/>
    <lineage>
        <taxon>unclassified sequences</taxon>
        <taxon>metagenomes</taxon>
        <taxon>ecological metagenomes</taxon>
    </lineage>
</organism>
<dbReference type="Gene3D" id="1.20.120.1870">
    <property type="entry name" value="Fic/DOC protein, Fido domain"/>
    <property type="match status" value="1"/>
</dbReference>
<reference evidence="2" key="1">
    <citation type="submission" date="2020-05" db="EMBL/GenBank/DDBJ databases">
        <authorList>
            <person name="Chiriac C."/>
            <person name="Salcher M."/>
            <person name="Ghai R."/>
            <person name="Kavagutti S V."/>
        </authorList>
    </citation>
    <scope>NUCLEOTIDE SEQUENCE</scope>
</reference>
<accession>A0A6J6ITY8</accession>
<dbReference type="AlphaFoldDB" id="A0A6J6ITY8"/>
<feature type="domain" description="Fido" evidence="1">
    <location>
        <begin position="1"/>
        <end position="117"/>
    </location>
</feature>
<proteinExistence type="predicted"/>
<evidence type="ECO:0000259" key="1">
    <source>
        <dbReference type="PROSITE" id="PS51459"/>
    </source>
</evidence>
<dbReference type="InterPro" id="IPR053737">
    <property type="entry name" value="Type_II_TA_Toxin"/>
</dbReference>
<protein>
    <submittedName>
        <fullName evidence="2">Unannotated protein</fullName>
    </submittedName>
</protein>
<dbReference type="InterPro" id="IPR003812">
    <property type="entry name" value="Fido"/>
</dbReference>